<accession>A0A521B0R0</accession>
<sequence>MKPDQLSPSASFIAVKFFGLTREPEFRDLFDTGTVRYYEKICASLPSPLHYYHYWLRFRWVRSLYIKIEELLLPGDLLHILARKWYLRRLVDRLLSEGYEQVFVLGAGFDHLGLHYARRGLPSLELDTPRMIRLKKMLLDRHYPAHPHPALRPLHLPRQSLSDFLRQQHCLSAMKKTVVIAEGFFDYLQKAVVDDILSTLKNYFSSPALVSTHFALNELPPAHRWVFRTSLKIAGEHLQFDASMEEFQALLQDHQFRLQQKMDREQMKQELFSTLHTRLDLLKGFYIFSTQ</sequence>
<keyword evidence="1 3" id="KW-0489">Methyltransferase</keyword>
<dbReference type="GO" id="GO:0008168">
    <property type="term" value="F:methyltransferase activity"/>
    <property type="evidence" value="ECO:0007669"/>
    <property type="project" value="UniProtKB-KW"/>
</dbReference>
<dbReference type="InterPro" id="IPR007213">
    <property type="entry name" value="Ppm1/Ppm2/Tcmp"/>
</dbReference>
<dbReference type="SUPFAM" id="SSF53335">
    <property type="entry name" value="S-adenosyl-L-methionine-dependent methyltransferases"/>
    <property type="match status" value="1"/>
</dbReference>
<dbReference type="AlphaFoldDB" id="A0A521B0R0"/>
<dbReference type="Pfam" id="PF04072">
    <property type="entry name" value="LCM"/>
    <property type="match status" value="1"/>
</dbReference>
<proteinExistence type="predicted"/>
<dbReference type="Gene3D" id="3.40.50.150">
    <property type="entry name" value="Vaccinia Virus protein VP39"/>
    <property type="match status" value="1"/>
</dbReference>
<dbReference type="EMBL" id="FXTH01000002">
    <property type="protein sequence ID" value="SMO40683.1"/>
    <property type="molecule type" value="Genomic_DNA"/>
</dbReference>
<dbReference type="GO" id="GO:0032259">
    <property type="term" value="P:methylation"/>
    <property type="evidence" value="ECO:0007669"/>
    <property type="project" value="UniProtKB-KW"/>
</dbReference>
<dbReference type="OrthoDB" id="9806164at2"/>
<dbReference type="Proteomes" id="UP000317593">
    <property type="component" value="Unassembled WGS sequence"/>
</dbReference>
<evidence type="ECO:0000313" key="3">
    <source>
        <dbReference type="EMBL" id="SMO40683.1"/>
    </source>
</evidence>
<dbReference type="RefSeq" id="WP_142712954.1">
    <property type="nucleotide sequence ID" value="NZ_FXTH01000002.1"/>
</dbReference>
<keyword evidence="2 3" id="KW-0808">Transferase</keyword>
<name>A0A521B0R0_9BACT</name>
<evidence type="ECO:0000256" key="2">
    <source>
        <dbReference type="ARBA" id="ARBA00022679"/>
    </source>
</evidence>
<gene>
    <name evidence="3" type="ORF">SAMN06265218_10264</name>
</gene>
<evidence type="ECO:0000313" key="4">
    <source>
        <dbReference type="Proteomes" id="UP000317593"/>
    </source>
</evidence>
<evidence type="ECO:0000256" key="1">
    <source>
        <dbReference type="ARBA" id="ARBA00022603"/>
    </source>
</evidence>
<protein>
    <submittedName>
        <fullName evidence="3">O-Methyltransferase involved in polyketide biosynthesis</fullName>
    </submittedName>
</protein>
<keyword evidence="4" id="KW-1185">Reference proteome</keyword>
<reference evidence="3 4" key="1">
    <citation type="submission" date="2017-05" db="EMBL/GenBank/DDBJ databases">
        <authorList>
            <person name="Varghese N."/>
            <person name="Submissions S."/>
        </authorList>
    </citation>
    <scope>NUCLEOTIDE SEQUENCE [LARGE SCALE GENOMIC DNA]</scope>
    <source>
        <strain evidence="3 4">DSM 21194</strain>
    </source>
</reference>
<dbReference type="InterPro" id="IPR029063">
    <property type="entry name" value="SAM-dependent_MTases_sf"/>
</dbReference>
<organism evidence="3 4">
    <name type="scientific">Fodinibius sediminis</name>
    <dbReference type="NCBI Taxonomy" id="1214077"/>
    <lineage>
        <taxon>Bacteria</taxon>
        <taxon>Pseudomonadati</taxon>
        <taxon>Balneolota</taxon>
        <taxon>Balneolia</taxon>
        <taxon>Balneolales</taxon>
        <taxon>Balneolaceae</taxon>
        <taxon>Fodinibius</taxon>
    </lineage>
</organism>